<protein>
    <submittedName>
        <fullName evidence="3">N-hydroxyarylamine O-acetyltransferase</fullName>
    </submittedName>
</protein>
<dbReference type="SUPFAM" id="SSF54001">
    <property type="entry name" value="Cysteine proteinases"/>
    <property type="match status" value="1"/>
</dbReference>
<dbReference type="PANTHER" id="PTHR11786">
    <property type="entry name" value="N-HYDROXYARYLAMINE O-ACETYLTRANSFERASE"/>
    <property type="match status" value="1"/>
</dbReference>
<accession>A0A1H8DJQ3</accession>
<evidence type="ECO:0000256" key="2">
    <source>
        <dbReference type="RuleBase" id="RU003452"/>
    </source>
</evidence>
<keyword evidence="3" id="KW-0808">Transferase</keyword>
<dbReference type="Proteomes" id="UP000199206">
    <property type="component" value="Unassembled WGS sequence"/>
</dbReference>
<sequence length="286" mass="30727">MAAVVGARMSFDLDAYLGRLRLPARVTLDAEGLGRLQRSHRLAIPFENLDIMMGRGIGIDTDAVFAKLVAAERGGVCFEHGRLFLDALAALGFVARPLLARVWLGAADVPPLTHTLALVTIEGQEWIADTGFGGSYTPPMPLVDGAEATAPDGARFRLQRDAALGWMLFRQGDAATTDGRGTGEGWRAQYSFATAEVVAAADLAMGAHWAATAPGTRFTTHHVVSIVLPHGFASLTDRAYRRRAGQEEASGTIEDPRVYRMRLGLMFGIALTREEVAALPLFATTH</sequence>
<dbReference type="RefSeq" id="WP_244501510.1">
    <property type="nucleotide sequence ID" value="NZ_FOCF01000004.1"/>
</dbReference>
<dbReference type="InterPro" id="IPR038765">
    <property type="entry name" value="Papain-like_cys_pep_sf"/>
</dbReference>
<dbReference type="STRING" id="1166340.SAMN05192583_1954"/>
<dbReference type="InterPro" id="IPR001447">
    <property type="entry name" value="Arylamine_N-AcTrfase"/>
</dbReference>
<dbReference type="GO" id="GO:0016407">
    <property type="term" value="F:acetyltransferase activity"/>
    <property type="evidence" value="ECO:0007669"/>
    <property type="project" value="InterPro"/>
</dbReference>
<dbReference type="Gene3D" id="3.30.2140.10">
    <property type="entry name" value="Arylamine N-acetyltransferase"/>
    <property type="match status" value="1"/>
</dbReference>
<dbReference type="Pfam" id="PF00797">
    <property type="entry name" value="Acetyltransf_2"/>
    <property type="match status" value="1"/>
</dbReference>
<comment type="similarity">
    <text evidence="1 2">Belongs to the arylamine N-acetyltransferase family.</text>
</comment>
<dbReference type="EMBL" id="FOCF01000004">
    <property type="protein sequence ID" value="SEN07490.1"/>
    <property type="molecule type" value="Genomic_DNA"/>
</dbReference>
<gene>
    <name evidence="3" type="ORF">SAMN05192583_1954</name>
</gene>
<evidence type="ECO:0000256" key="1">
    <source>
        <dbReference type="ARBA" id="ARBA00006547"/>
    </source>
</evidence>
<dbReference type="AlphaFoldDB" id="A0A1H8DJQ3"/>
<dbReference type="PRINTS" id="PR01543">
    <property type="entry name" value="ANATRNSFRASE"/>
</dbReference>
<dbReference type="PANTHER" id="PTHR11786:SF0">
    <property type="entry name" value="ARYLAMINE N-ACETYLTRANSFERASE 4-RELATED"/>
    <property type="match status" value="1"/>
</dbReference>
<dbReference type="Gene3D" id="2.40.128.150">
    <property type="entry name" value="Cysteine proteinases"/>
    <property type="match status" value="1"/>
</dbReference>
<reference evidence="4" key="1">
    <citation type="submission" date="2016-10" db="EMBL/GenBank/DDBJ databases">
        <authorList>
            <person name="Varghese N."/>
            <person name="Submissions S."/>
        </authorList>
    </citation>
    <scope>NUCLEOTIDE SEQUENCE [LARGE SCALE GENOMIC DNA]</scope>
    <source>
        <strain evidence="4">S6-262</strain>
    </source>
</reference>
<organism evidence="3 4">
    <name type="scientific">Sphingomonas gellani</name>
    <dbReference type="NCBI Taxonomy" id="1166340"/>
    <lineage>
        <taxon>Bacteria</taxon>
        <taxon>Pseudomonadati</taxon>
        <taxon>Pseudomonadota</taxon>
        <taxon>Alphaproteobacteria</taxon>
        <taxon>Sphingomonadales</taxon>
        <taxon>Sphingomonadaceae</taxon>
        <taxon>Sphingomonas</taxon>
    </lineage>
</organism>
<keyword evidence="4" id="KW-1185">Reference proteome</keyword>
<proteinExistence type="inferred from homology"/>
<evidence type="ECO:0000313" key="3">
    <source>
        <dbReference type="EMBL" id="SEN07490.1"/>
    </source>
</evidence>
<evidence type="ECO:0000313" key="4">
    <source>
        <dbReference type="Proteomes" id="UP000199206"/>
    </source>
</evidence>
<name>A0A1H8DJQ3_9SPHN</name>